<dbReference type="InterPro" id="IPR007809">
    <property type="entry name" value="FlgN-like"/>
</dbReference>
<dbReference type="EMBL" id="JAMQKB010000001">
    <property type="protein sequence ID" value="MDC3423082.1"/>
    <property type="molecule type" value="Genomic_DNA"/>
</dbReference>
<dbReference type="AlphaFoldDB" id="A0A9X4AKA8"/>
<reference evidence="2" key="1">
    <citation type="submission" date="2022-06" db="EMBL/GenBank/DDBJ databases">
        <title>Aquibacillus sp. a new bacterium isolated from soil saline samples.</title>
        <authorList>
            <person name="Galisteo C."/>
            <person name="De La Haba R."/>
            <person name="Sanchez-Porro C."/>
            <person name="Ventosa A."/>
        </authorList>
    </citation>
    <scope>NUCLEOTIDE SEQUENCE</scope>
    <source>
        <strain evidence="2">3ASR75-11</strain>
    </source>
</reference>
<comment type="caution">
    <text evidence="2">The sequence shown here is derived from an EMBL/GenBank/DDBJ whole genome shotgun (WGS) entry which is preliminary data.</text>
</comment>
<organism evidence="2 3">
    <name type="scientific">Terrihalobacillus insolitus</name>
    <dbReference type="NCBI Taxonomy" id="2950438"/>
    <lineage>
        <taxon>Bacteria</taxon>
        <taxon>Bacillati</taxon>
        <taxon>Bacillota</taxon>
        <taxon>Bacilli</taxon>
        <taxon>Bacillales</taxon>
        <taxon>Bacillaceae</taxon>
        <taxon>Terrihalobacillus</taxon>
    </lineage>
</organism>
<keyword evidence="3" id="KW-1185">Reference proteome</keyword>
<protein>
    <submittedName>
        <fullName evidence="2">Flagellar protein FlgN</fullName>
    </submittedName>
</protein>
<sequence>MSVQPIIEIMENLTRCHQSLYELSKEKTETLKSAETDKLQSLLVKERKQVQAITQLEEKRLEFVHNWCVTEGLDETNPTVTFLLDRLDDDNDEKIRMETALFQLTDTLVQLKQQEQLNANLTQQSLQFIELSMDMLDPSLKNMNYGNRARPNNYTAHLNRSVFDSNA</sequence>
<evidence type="ECO:0000313" key="3">
    <source>
        <dbReference type="Proteomes" id="UP001145050"/>
    </source>
</evidence>
<keyword evidence="2" id="KW-0282">Flagellum</keyword>
<keyword evidence="2" id="KW-0969">Cilium</keyword>
<name>A0A9X4AKA8_9BACI</name>
<dbReference type="Pfam" id="PF05130">
    <property type="entry name" value="FlgN"/>
    <property type="match status" value="1"/>
</dbReference>
<proteinExistence type="predicted"/>
<evidence type="ECO:0000256" key="1">
    <source>
        <dbReference type="ARBA" id="ARBA00022795"/>
    </source>
</evidence>
<dbReference type="Gene3D" id="1.20.58.300">
    <property type="entry name" value="FlgN-like"/>
    <property type="match status" value="1"/>
</dbReference>
<dbReference type="RefSeq" id="WP_272434731.1">
    <property type="nucleotide sequence ID" value="NZ_JAMQKB010000001.1"/>
</dbReference>
<accession>A0A9X4AKA8</accession>
<keyword evidence="1" id="KW-1005">Bacterial flagellum biogenesis</keyword>
<evidence type="ECO:0000313" key="2">
    <source>
        <dbReference type="EMBL" id="MDC3423082.1"/>
    </source>
</evidence>
<dbReference type="SUPFAM" id="SSF140566">
    <property type="entry name" value="FlgN-like"/>
    <property type="match status" value="1"/>
</dbReference>
<dbReference type="GO" id="GO:0044780">
    <property type="term" value="P:bacterial-type flagellum assembly"/>
    <property type="evidence" value="ECO:0007669"/>
    <property type="project" value="InterPro"/>
</dbReference>
<dbReference type="Proteomes" id="UP001145050">
    <property type="component" value="Unassembled WGS sequence"/>
</dbReference>
<keyword evidence="2" id="KW-0966">Cell projection</keyword>
<gene>
    <name evidence="2" type="ORF">NC797_00995</name>
</gene>
<dbReference type="InterPro" id="IPR036679">
    <property type="entry name" value="FlgN-like_sf"/>
</dbReference>